<proteinExistence type="predicted"/>
<name>A0A8J3LNS5_9ACTN</name>
<sequence length="61" mass="6745">MARSSRAAIRRLSSSVEIVRVHGPDAAHLAEVQLEAIREVLAWALTQHDMASHIEDEDRAA</sequence>
<organism evidence="1 2">
    <name type="scientific">Planosporangium flavigriseum</name>
    <dbReference type="NCBI Taxonomy" id="373681"/>
    <lineage>
        <taxon>Bacteria</taxon>
        <taxon>Bacillati</taxon>
        <taxon>Actinomycetota</taxon>
        <taxon>Actinomycetes</taxon>
        <taxon>Micromonosporales</taxon>
        <taxon>Micromonosporaceae</taxon>
        <taxon>Planosporangium</taxon>
    </lineage>
</organism>
<keyword evidence="2" id="KW-1185">Reference proteome</keyword>
<dbReference type="AlphaFoldDB" id="A0A8J3LNS5"/>
<accession>A0A8J3LNS5</accession>
<dbReference type="EMBL" id="BONU01000014">
    <property type="protein sequence ID" value="GIG74090.1"/>
    <property type="molecule type" value="Genomic_DNA"/>
</dbReference>
<reference evidence="1" key="1">
    <citation type="submission" date="2021-01" db="EMBL/GenBank/DDBJ databases">
        <title>Whole genome shotgun sequence of Planosporangium flavigriseum NBRC 105377.</title>
        <authorList>
            <person name="Komaki H."/>
            <person name="Tamura T."/>
        </authorList>
    </citation>
    <scope>NUCLEOTIDE SEQUENCE</scope>
    <source>
        <strain evidence="1">NBRC 105377</strain>
    </source>
</reference>
<dbReference type="RefSeq" id="WP_168075284.1">
    <property type="nucleotide sequence ID" value="NZ_BAAAQJ010000019.1"/>
</dbReference>
<comment type="caution">
    <text evidence="1">The sequence shown here is derived from an EMBL/GenBank/DDBJ whole genome shotgun (WGS) entry which is preliminary data.</text>
</comment>
<evidence type="ECO:0000313" key="2">
    <source>
        <dbReference type="Proteomes" id="UP000653674"/>
    </source>
</evidence>
<dbReference type="Proteomes" id="UP000653674">
    <property type="component" value="Unassembled WGS sequence"/>
</dbReference>
<protein>
    <submittedName>
        <fullName evidence="1">Uncharacterized protein</fullName>
    </submittedName>
</protein>
<evidence type="ECO:0000313" key="1">
    <source>
        <dbReference type="EMBL" id="GIG74090.1"/>
    </source>
</evidence>
<gene>
    <name evidence="1" type="ORF">Pfl04_24940</name>
</gene>